<sequence>MANQEKKRGIGFYLLVGVGALFVISIISRDKNTSPTTSTSAASAARPSSAPEPPKAPQIDARVTARELFEAYEKNEIAADNRFKDKLLEVSGKVDNVGKDLLDTPYVALSTGGKFDILGVQAFFDDASLPKLANLSKGQDVTVACRCDGKFGNVMLKECTLK</sequence>
<reference evidence="3 4" key="1">
    <citation type="submission" date="2022-11" db="EMBL/GenBank/DDBJ databases">
        <title>Minimal conservation of predation-associated metabolite biosynthetic gene clusters underscores biosynthetic potential of Myxococcota including descriptions for ten novel species: Archangium lansinium sp. nov., Myxococcus landrumus sp. nov., Nannocystis bai.</title>
        <authorList>
            <person name="Ahearne A."/>
            <person name="Stevens C."/>
            <person name="Dowd S."/>
        </authorList>
    </citation>
    <scope>NUCLEOTIDE SEQUENCE [LARGE SCALE GENOMIC DNA]</scope>
    <source>
        <strain evidence="3 4">BB15-2</strain>
    </source>
</reference>
<feature type="compositionally biased region" description="Low complexity" evidence="1">
    <location>
        <begin position="33"/>
        <end position="49"/>
    </location>
</feature>
<evidence type="ECO:0000256" key="2">
    <source>
        <dbReference type="SAM" id="Phobius"/>
    </source>
</evidence>
<keyword evidence="2" id="KW-0472">Membrane</keyword>
<evidence type="ECO:0000313" key="3">
    <source>
        <dbReference type="EMBL" id="MDC0719109.1"/>
    </source>
</evidence>
<comment type="caution">
    <text evidence="3">The sequence shown here is derived from an EMBL/GenBank/DDBJ whole genome shotgun (WGS) entry which is preliminary data.</text>
</comment>
<evidence type="ECO:0000256" key="1">
    <source>
        <dbReference type="SAM" id="MobiDB-lite"/>
    </source>
</evidence>
<keyword evidence="4" id="KW-1185">Reference proteome</keyword>
<dbReference type="EMBL" id="JAQNDL010000002">
    <property type="protein sequence ID" value="MDC0719109.1"/>
    <property type="molecule type" value="Genomic_DNA"/>
</dbReference>
<accession>A0ABT5E1A7</accession>
<name>A0ABT5E1A7_9BACT</name>
<dbReference type="Proteomes" id="UP001221686">
    <property type="component" value="Unassembled WGS sequence"/>
</dbReference>
<protein>
    <recommendedName>
        <fullName evidence="5">tRNA_anti-like</fullName>
    </recommendedName>
</protein>
<dbReference type="RefSeq" id="WP_272087620.1">
    <property type="nucleotide sequence ID" value="NZ_JAQNDL010000002.1"/>
</dbReference>
<evidence type="ECO:0000313" key="4">
    <source>
        <dbReference type="Proteomes" id="UP001221686"/>
    </source>
</evidence>
<gene>
    <name evidence="3" type="ORF">POL25_19545</name>
</gene>
<feature type="region of interest" description="Disordered" evidence="1">
    <location>
        <begin position="31"/>
        <end position="59"/>
    </location>
</feature>
<organism evidence="3 4">
    <name type="scientific">Nannocystis bainbridge</name>
    <dbReference type="NCBI Taxonomy" id="2995303"/>
    <lineage>
        <taxon>Bacteria</taxon>
        <taxon>Pseudomonadati</taxon>
        <taxon>Myxococcota</taxon>
        <taxon>Polyangia</taxon>
        <taxon>Nannocystales</taxon>
        <taxon>Nannocystaceae</taxon>
        <taxon>Nannocystis</taxon>
    </lineage>
</organism>
<keyword evidence="2" id="KW-1133">Transmembrane helix</keyword>
<proteinExistence type="predicted"/>
<dbReference type="InterPro" id="IPR024422">
    <property type="entry name" value="Protein_unknown_function_OB"/>
</dbReference>
<dbReference type="Pfam" id="PF12869">
    <property type="entry name" value="tRNA_anti-like"/>
    <property type="match status" value="1"/>
</dbReference>
<feature type="transmembrane region" description="Helical" evidence="2">
    <location>
        <begin position="12"/>
        <end position="28"/>
    </location>
</feature>
<keyword evidence="2" id="KW-0812">Transmembrane</keyword>
<evidence type="ECO:0008006" key="5">
    <source>
        <dbReference type="Google" id="ProtNLM"/>
    </source>
</evidence>